<comment type="similarity">
    <text evidence="11">Belongs to the RdRP family.</text>
</comment>
<dbReference type="InterPro" id="IPR000504">
    <property type="entry name" value="RRM_dom"/>
</dbReference>
<evidence type="ECO:0000256" key="10">
    <source>
        <dbReference type="PROSITE-ProRule" id="PRU00176"/>
    </source>
</evidence>
<keyword evidence="11" id="KW-0808">Transferase</keyword>
<dbReference type="Proteomes" id="UP000683000">
    <property type="component" value="Unassembled WGS sequence"/>
</dbReference>
<feature type="compositionally biased region" description="Low complexity" evidence="12">
    <location>
        <begin position="430"/>
        <end position="447"/>
    </location>
</feature>
<dbReference type="Pfam" id="PF00076">
    <property type="entry name" value="RRM_1"/>
    <property type="match status" value="2"/>
</dbReference>
<evidence type="ECO:0000256" key="8">
    <source>
        <dbReference type="ARBA" id="ARBA00023242"/>
    </source>
</evidence>
<evidence type="ECO:0000256" key="7">
    <source>
        <dbReference type="ARBA" id="ARBA00023187"/>
    </source>
</evidence>
<keyword evidence="9" id="KW-0687">Ribonucleoprotein</keyword>
<dbReference type="PANTHER" id="PTHR23079:SF14">
    <property type="entry name" value="RNA-DEPENDENT RNA POLYMERASE"/>
    <property type="match status" value="1"/>
</dbReference>
<name>A0A8I2Z0X5_9AGAM</name>
<dbReference type="FunFam" id="3.30.70.330:FF:000039">
    <property type="entry name" value="U1 small nuclear ribonucleoprotein A"/>
    <property type="match status" value="1"/>
</dbReference>
<evidence type="ECO:0000313" key="15">
    <source>
        <dbReference type="Proteomes" id="UP000683000"/>
    </source>
</evidence>
<keyword evidence="7" id="KW-0508">mRNA splicing</keyword>
<evidence type="ECO:0000259" key="13">
    <source>
        <dbReference type="PROSITE" id="PS50102"/>
    </source>
</evidence>
<keyword evidence="11" id="KW-0548">Nucleotidyltransferase</keyword>
<dbReference type="EMBL" id="JAGFBS010000002">
    <property type="protein sequence ID" value="KAG6380657.1"/>
    <property type="molecule type" value="Genomic_DNA"/>
</dbReference>
<dbReference type="CDD" id="cd12246">
    <property type="entry name" value="RRM1_U1A_like"/>
    <property type="match status" value="1"/>
</dbReference>
<dbReference type="Gene3D" id="3.30.70.330">
    <property type="match status" value="2"/>
</dbReference>
<evidence type="ECO:0000313" key="14">
    <source>
        <dbReference type="EMBL" id="KAG6380657.1"/>
    </source>
</evidence>
<dbReference type="GO" id="GO:0003723">
    <property type="term" value="F:RNA binding"/>
    <property type="evidence" value="ECO:0007669"/>
    <property type="project" value="UniProtKB-UniRule"/>
</dbReference>
<reference evidence="14" key="1">
    <citation type="submission" date="2021-03" db="EMBL/GenBank/DDBJ databases">
        <title>Evolutionary innovations through gain and loss of genes in the ectomycorrhizal Boletales.</title>
        <authorList>
            <person name="Wu G."/>
            <person name="Miyauchi S."/>
            <person name="Morin E."/>
            <person name="Yang Z.-L."/>
            <person name="Xu J."/>
            <person name="Martin F.M."/>
        </authorList>
    </citation>
    <scope>NUCLEOTIDE SEQUENCE</scope>
    <source>
        <strain evidence="14">BR01</strain>
    </source>
</reference>
<keyword evidence="6 10" id="KW-0694">RNA-binding</keyword>
<dbReference type="GO" id="GO:0030532">
    <property type="term" value="C:small nuclear ribonucleoprotein complex"/>
    <property type="evidence" value="ECO:0007669"/>
    <property type="project" value="UniProtKB-ARBA"/>
</dbReference>
<dbReference type="SMART" id="SM00360">
    <property type="entry name" value="RRM"/>
    <property type="match status" value="2"/>
</dbReference>
<feature type="domain" description="RRM" evidence="13">
    <location>
        <begin position="182"/>
        <end position="247"/>
    </location>
</feature>
<accession>A0A8I2Z0X5</accession>
<organism evidence="14 15">
    <name type="scientific">Boletus reticuloceps</name>
    <dbReference type="NCBI Taxonomy" id="495285"/>
    <lineage>
        <taxon>Eukaryota</taxon>
        <taxon>Fungi</taxon>
        <taxon>Dikarya</taxon>
        <taxon>Basidiomycota</taxon>
        <taxon>Agaricomycotina</taxon>
        <taxon>Agaricomycetes</taxon>
        <taxon>Agaricomycetidae</taxon>
        <taxon>Boletales</taxon>
        <taxon>Boletineae</taxon>
        <taxon>Boletaceae</taxon>
        <taxon>Boletoideae</taxon>
        <taxon>Boletus</taxon>
    </lineage>
</organism>
<evidence type="ECO:0000256" key="5">
    <source>
        <dbReference type="ARBA" id="ARBA00022737"/>
    </source>
</evidence>
<dbReference type="GO" id="GO:0006397">
    <property type="term" value="P:mRNA processing"/>
    <property type="evidence" value="ECO:0007669"/>
    <property type="project" value="UniProtKB-KW"/>
</dbReference>
<keyword evidence="5" id="KW-0677">Repeat</keyword>
<dbReference type="PANTHER" id="PTHR23079">
    <property type="entry name" value="RNA-DEPENDENT RNA POLYMERASE"/>
    <property type="match status" value="1"/>
</dbReference>
<keyword evidence="11" id="KW-0696">RNA-directed RNA polymerase</keyword>
<comment type="caution">
    <text evidence="14">The sequence shown here is derived from an EMBL/GenBank/DDBJ whole genome shotgun (WGS) entry which is preliminary data.</text>
</comment>
<evidence type="ECO:0000256" key="3">
    <source>
        <dbReference type="ARBA" id="ARBA00022664"/>
    </source>
</evidence>
<proteinExistence type="inferred from homology"/>
<keyword evidence="15" id="KW-1185">Reference proteome</keyword>
<keyword evidence="4" id="KW-0747">Spliceosome</keyword>
<feature type="region of interest" description="Disordered" evidence="12">
    <location>
        <begin position="420"/>
        <end position="463"/>
    </location>
</feature>
<evidence type="ECO:0000256" key="1">
    <source>
        <dbReference type="ARBA" id="ARBA00004123"/>
    </source>
</evidence>
<gene>
    <name evidence="14" type="ORF">JVT61DRAFT_5027</name>
</gene>
<comment type="catalytic activity">
    <reaction evidence="11">
        <text>RNA(n) + a ribonucleoside 5'-triphosphate = RNA(n+1) + diphosphate</text>
        <dbReference type="Rhea" id="RHEA:21248"/>
        <dbReference type="Rhea" id="RHEA-COMP:14527"/>
        <dbReference type="Rhea" id="RHEA-COMP:17342"/>
        <dbReference type="ChEBI" id="CHEBI:33019"/>
        <dbReference type="ChEBI" id="CHEBI:61557"/>
        <dbReference type="ChEBI" id="CHEBI:140395"/>
        <dbReference type="EC" id="2.7.7.48"/>
    </reaction>
</comment>
<dbReference type="Pfam" id="PF05183">
    <property type="entry name" value="RdRP"/>
    <property type="match status" value="1"/>
</dbReference>
<sequence>MADVHPIPAQVAPAAPDAAAQPPAQNEVASETLYIQNLNEKIKVDVLKASLRGLFKSYGEVLDVVAHSNLRMRGQAFVSFASPEIAAKAMKEVRGFPLYSKPMQISFAKTRSDAVVKHLDAESFEAHKAQRADHKRTTRYSNPLKQKFRTKRMAAELDGAAAAPAPKRPAVQMPDEYLPPNKILFLQNLPETVTKDQLMALFSQLAFTFTLILLLPPHRDIAFVEYLDEGSAGVAKDALHNYKLDGENKIKACPLYIALLVLTRSIDYLCTQVNAYRMIVKGIFGPSIEVVATRANHSLAPCIFLRISSFHCYHHQLSNPQIAQTSKQPPIMPIVFEDEDEYSEGLDIIAEHLKSMGSKRTTGTECVTVSERTRSLRFQKATAPKRSPSPMDVDSADAEDMQVEERGSFFSAGDLAPAQTAYAGPTGTSPGVATAAAKPPAAGAHPTSASEAPPWGNEPAAQTPARELSAFGAELDPFLIAHDATAQRLMDANHLTWGTTYEIARGVTKGQWTWSAVTREKIQKLCGSNACAAHQVAAVMQDREVPRVAEAEVWAEYNREQAAIIENQGRGLGGLGLWKGKDDWYGGRIQQVGRLIREGPTRFSIQLEKPEIRRSHRFSRFLGSRRILQVRVVDDLLYKYGDEVRTFLSSSRFILCGRVFLPFHAKEGSMYLTETDQNYERLPNDEDGDHLRIHQPISKWSTRWALGLSTSVPSIEIDPKNIFELPDIYVSPKDWEGKAPAEKVLTDGCGLINGAALTQIMRLMKYSSRPTAIQGRIGGSKGMWLLHHDPLEQIPDGPAKIWIRSSQTKIQLGPTSELGRAQRIFDLLAPSRVTTPSRLSSQTLVNLASNGISHQILKELMARGLQEEIQSFIDWNKPQSMVLVWKAVERAGSVVVSRLRRLLSRQARALGLGQLRSLENQSQEEVEEDGELNHLQPLTDIGHKKSSGHPITLHETVLELLQSGFHPLKLELLFKKLENVITLVLDEYVEKFHIPIMESCEAYIVPDPYGVLEEGQIHFKSSEPIINPSTGEQTDIILGDVLVSRNPTRLPSDIQKVQAVAHPKLSNYVNVIVFPIKGKQSLASFLGGGDYDGDVVMINWCKPLVEQFRGSPLCTAPSNLSDSFERRVEHVTNFDRRITDLGPKPAQQEFQRILLLGLEETRVGLYSLFHDAAVYEYGYGNPRAIHLAYMFTTCLDASKTGLRVKSSVFDQDRQQWGVKKPWYRLKVEQGKELKGKGKGVKSNPPNLLKREGSSFILDDLVMEGDKLRKEALQKYRSLKVQSTDQDQDLSRPWTAAKAKAAQARSQGILGFSENLEDIQAQVVKAWDKYRRAVAISQGTSPSATSSKDSHYDEAASVFAQSPPFRGFVFFSDEDVQTLKASFASTKNLNFAFSVAFHDLCAIKARAAGNIALTHQFAQCITVPNIVARTLSQAHAADT</sequence>
<evidence type="ECO:0000256" key="6">
    <source>
        <dbReference type="ARBA" id="ARBA00022884"/>
    </source>
</evidence>
<evidence type="ECO:0000256" key="11">
    <source>
        <dbReference type="RuleBase" id="RU363098"/>
    </source>
</evidence>
<dbReference type="GO" id="GO:0031380">
    <property type="term" value="C:nuclear RNA-directed RNA polymerase complex"/>
    <property type="evidence" value="ECO:0007669"/>
    <property type="project" value="TreeGrafter"/>
</dbReference>
<evidence type="ECO:0000256" key="9">
    <source>
        <dbReference type="ARBA" id="ARBA00023274"/>
    </source>
</evidence>
<evidence type="ECO:0000256" key="2">
    <source>
        <dbReference type="ARBA" id="ARBA00007243"/>
    </source>
</evidence>
<dbReference type="OrthoDB" id="10055769at2759"/>
<evidence type="ECO:0000256" key="4">
    <source>
        <dbReference type="ARBA" id="ARBA00022728"/>
    </source>
</evidence>
<evidence type="ECO:0000256" key="12">
    <source>
        <dbReference type="SAM" id="MobiDB-lite"/>
    </source>
</evidence>
<keyword evidence="8" id="KW-0539">Nucleus</keyword>
<dbReference type="InterPro" id="IPR035979">
    <property type="entry name" value="RBD_domain_sf"/>
</dbReference>
<comment type="similarity">
    <text evidence="2">Belongs to the RRM U1 A/B'' family.</text>
</comment>
<dbReference type="GO" id="GO:0005681">
    <property type="term" value="C:spliceosomal complex"/>
    <property type="evidence" value="ECO:0007669"/>
    <property type="project" value="UniProtKB-KW"/>
</dbReference>
<dbReference type="PROSITE" id="PS50102">
    <property type="entry name" value="RRM"/>
    <property type="match status" value="2"/>
</dbReference>
<comment type="subcellular location">
    <subcellularLocation>
        <location evidence="1">Nucleus</location>
    </subcellularLocation>
</comment>
<dbReference type="InterPro" id="IPR007855">
    <property type="entry name" value="RDRP"/>
</dbReference>
<dbReference type="EC" id="2.7.7.48" evidence="11"/>
<dbReference type="GO" id="GO:0003968">
    <property type="term" value="F:RNA-directed RNA polymerase activity"/>
    <property type="evidence" value="ECO:0007669"/>
    <property type="project" value="UniProtKB-KW"/>
</dbReference>
<protein>
    <recommendedName>
        <fullName evidence="11">RNA-dependent RNA polymerase</fullName>
        <ecNumber evidence="11">2.7.7.48</ecNumber>
    </recommendedName>
</protein>
<dbReference type="GO" id="GO:0008380">
    <property type="term" value="P:RNA splicing"/>
    <property type="evidence" value="ECO:0007669"/>
    <property type="project" value="UniProtKB-KW"/>
</dbReference>
<dbReference type="CDD" id="cd12247">
    <property type="entry name" value="RRM2_U1A_like"/>
    <property type="match status" value="1"/>
</dbReference>
<dbReference type="InterPro" id="IPR057596">
    <property type="entry name" value="RDRP_core"/>
</dbReference>
<dbReference type="InterPro" id="IPR012677">
    <property type="entry name" value="Nucleotide-bd_a/b_plait_sf"/>
</dbReference>
<dbReference type="GO" id="GO:0030422">
    <property type="term" value="P:siRNA processing"/>
    <property type="evidence" value="ECO:0007669"/>
    <property type="project" value="TreeGrafter"/>
</dbReference>
<dbReference type="SUPFAM" id="SSF54928">
    <property type="entry name" value="RNA-binding domain, RBD"/>
    <property type="match status" value="1"/>
</dbReference>
<dbReference type="FunFam" id="3.30.70.330:FF:000029">
    <property type="entry name" value="U2 small nuclear ribonucleoprotein B"/>
    <property type="match status" value="1"/>
</dbReference>
<feature type="region of interest" description="Disordered" evidence="12">
    <location>
        <begin position="375"/>
        <end position="402"/>
    </location>
</feature>
<keyword evidence="3" id="KW-0507">mRNA processing</keyword>
<feature type="domain" description="RRM" evidence="13">
    <location>
        <begin position="31"/>
        <end position="110"/>
    </location>
</feature>